<dbReference type="PANTHER" id="PTHR36339">
    <property type="entry name" value="F23A5.5"/>
    <property type="match status" value="1"/>
</dbReference>
<proteinExistence type="predicted"/>
<accession>A0A7J6V1S6</accession>
<feature type="non-terminal residue" evidence="1">
    <location>
        <position position="1"/>
    </location>
</feature>
<dbReference type="EMBL" id="JABWDY010039402">
    <property type="protein sequence ID" value="KAF5178934.1"/>
    <property type="molecule type" value="Genomic_DNA"/>
</dbReference>
<sequence length="93" mass="10565">MRGFLLRDIRRQFLSGACIGQHTKFLCSSANNTNSSKALGEAKSVRDFDAYKQLDKLDFMTAAKILFTTPPKKKKFGLDFHLVQLFFCCMPPL</sequence>
<reference evidence="1 2" key="1">
    <citation type="submission" date="2020-06" db="EMBL/GenBank/DDBJ databases">
        <title>Transcriptomic and genomic resources for Thalictrum thalictroides and T. hernandezii: Facilitating candidate gene discovery in an emerging model plant lineage.</title>
        <authorList>
            <person name="Arias T."/>
            <person name="Riano-Pachon D.M."/>
            <person name="Di Stilio V.S."/>
        </authorList>
    </citation>
    <scope>NUCLEOTIDE SEQUENCE [LARGE SCALE GENOMIC DNA]</scope>
    <source>
        <strain evidence="2">cv. WT478/WT964</strain>
        <tissue evidence="1">Leaves</tissue>
    </source>
</reference>
<dbReference type="AlphaFoldDB" id="A0A7J6V1S6"/>
<dbReference type="OrthoDB" id="2021107at2759"/>
<dbReference type="Proteomes" id="UP000554482">
    <property type="component" value="Unassembled WGS sequence"/>
</dbReference>
<name>A0A7J6V1S6_THATH</name>
<evidence type="ECO:0000313" key="1">
    <source>
        <dbReference type="EMBL" id="KAF5178934.1"/>
    </source>
</evidence>
<protein>
    <submittedName>
        <fullName evidence="1">Stress response NST1-like protein</fullName>
    </submittedName>
</protein>
<gene>
    <name evidence="1" type="ORF">FRX31_031479</name>
</gene>
<keyword evidence="2" id="KW-1185">Reference proteome</keyword>
<comment type="caution">
    <text evidence="1">The sequence shown here is derived from an EMBL/GenBank/DDBJ whole genome shotgun (WGS) entry which is preliminary data.</text>
</comment>
<organism evidence="1 2">
    <name type="scientific">Thalictrum thalictroides</name>
    <name type="common">Rue-anemone</name>
    <name type="synonym">Anemone thalictroides</name>
    <dbReference type="NCBI Taxonomy" id="46969"/>
    <lineage>
        <taxon>Eukaryota</taxon>
        <taxon>Viridiplantae</taxon>
        <taxon>Streptophyta</taxon>
        <taxon>Embryophyta</taxon>
        <taxon>Tracheophyta</taxon>
        <taxon>Spermatophyta</taxon>
        <taxon>Magnoliopsida</taxon>
        <taxon>Ranunculales</taxon>
        <taxon>Ranunculaceae</taxon>
        <taxon>Thalictroideae</taxon>
        <taxon>Thalictrum</taxon>
    </lineage>
</organism>
<dbReference type="PANTHER" id="PTHR36339:SF2">
    <property type="entry name" value="F23A5.5"/>
    <property type="match status" value="1"/>
</dbReference>
<evidence type="ECO:0000313" key="2">
    <source>
        <dbReference type="Proteomes" id="UP000554482"/>
    </source>
</evidence>